<organism evidence="12 13">
    <name type="scientific">Ranitomeya imitator</name>
    <name type="common">mimic poison frog</name>
    <dbReference type="NCBI Taxonomy" id="111125"/>
    <lineage>
        <taxon>Eukaryota</taxon>
        <taxon>Metazoa</taxon>
        <taxon>Chordata</taxon>
        <taxon>Craniata</taxon>
        <taxon>Vertebrata</taxon>
        <taxon>Euteleostomi</taxon>
        <taxon>Amphibia</taxon>
        <taxon>Batrachia</taxon>
        <taxon>Anura</taxon>
        <taxon>Neobatrachia</taxon>
        <taxon>Hyloidea</taxon>
        <taxon>Dendrobatidae</taxon>
        <taxon>Dendrobatinae</taxon>
        <taxon>Ranitomeya</taxon>
    </lineage>
</organism>
<dbReference type="Pfam" id="PF00096">
    <property type="entry name" value="zf-C2H2"/>
    <property type="match status" value="4"/>
</dbReference>
<evidence type="ECO:0000313" key="12">
    <source>
        <dbReference type="EMBL" id="CAJ0948880.1"/>
    </source>
</evidence>
<protein>
    <submittedName>
        <fullName evidence="12">Uncharacterized protein</fullName>
    </submittedName>
</protein>
<keyword evidence="5" id="KW-0862">Zinc</keyword>
<keyword evidence="6" id="KW-0238">DNA-binding</keyword>
<dbReference type="InterPro" id="IPR036236">
    <property type="entry name" value="Znf_C2H2_sf"/>
</dbReference>
<proteinExistence type="predicted"/>
<dbReference type="EMBL" id="CAUEEQ010029167">
    <property type="protein sequence ID" value="CAJ0948880.1"/>
    <property type="molecule type" value="Genomic_DNA"/>
</dbReference>
<dbReference type="Gene3D" id="6.10.140.140">
    <property type="match status" value="1"/>
</dbReference>
<feature type="domain" description="C2H2-type" evidence="10">
    <location>
        <begin position="324"/>
        <end position="351"/>
    </location>
</feature>
<evidence type="ECO:0000259" key="11">
    <source>
        <dbReference type="PROSITE" id="PS50805"/>
    </source>
</evidence>
<dbReference type="Gene3D" id="3.30.160.60">
    <property type="entry name" value="Classic Zinc Finger"/>
    <property type="match status" value="4"/>
</dbReference>
<name>A0ABN9LRP9_9NEOB</name>
<keyword evidence="3" id="KW-0677">Repeat</keyword>
<dbReference type="InterPro" id="IPR001909">
    <property type="entry name" value="KRAB"/>
</dbReference>
<dbReference type="PANTHER" id="PTHR24381:SF390">
    <property type="entry name" value="ZINC FINGER PROTEIN 37 HOMOLOG"/>
    <property type="match status" value="1"/>
</dbReference>
<feature type="region of interest" description="Disordered" evidence="9">
    <location>
        <begin position="57"/>
        <end position="80"/>
    </location>
</feature>
<comment type="subcellular location">
    <subcellularLocation>
        <location evidence="1">Nucleus</location>
    </subcellularLocation>
</comment>
<dbReference type="SUPFAM" id="SSF57667">
    <property type="entry name" value="beta-beta-alpha zinc fingers"/>
    <property type="match status" value="3"/>
</dbReference>
<evidence type="ECO:0000256" key="7">
    <source>
        <dbReference type="ARBA" id="ARBA00023242"/>
    </source>
</evidence>
<feature type="domain" description="C2H2-type" evidence="10">
    <location>
        <begin position="268"/>
        <end position="295"/>
    </location>
</feature>
<sequence length="389" mass="45088">MHDRTNDQKILDLTNKMIELLTAEVPIRFQDVTVHFSMEEWEYLEGHKDLYMDVMMEDHQPPTSPEGSSKRNPPERYPGLLYSQDCQEENQSFPQYHQPNPDEDLIDIKIEVIDGDEEVYDKADQQCKEEKIPVDINPDLEEINDVTQGTSIKNSLCSNNHPQRLSNDTSSYPSNIKRTFPDQSSTDTQSTSYEEYNIFQFPEPEDHFSQKSDSDESGQPSPWESYIVEHQRRYTGEKPISYTDDGRSLTQRPYLLNQQRPNTGPPQFLCLECGKWFTQESDLLKHQKIHTGEKPFSCAECGKSYAQKSGLFEHQKLHTGKKPFSCSDCGRCFTRKSSLVEHGRIHTGEKPFVCLECGKCFTYKSGLSEHEKIHNRGATIFMFCMWEMF</sequence>
<dbReference type="PROSITE" id="PS50805">
    <property type="entry name" value="KRAB"/>
    <property type="match status" value="1"/>
</dbReference>
<evidence type="ECO:0000256" key="5">
    <source>
        <dbReference type="ARBA" id="ARBA00022833"/>
    </source>
</evidence>
<accession>A0ABN9LRP9</accession>
<keyword evidence="13" id="KW-1185">Reference proteome</keyword>
<reference evidence="12" key="1">
    <citation type="submission" date="2023-07" db="EMBL/GenBank/DDBJ databases">
        <authorList>
            <person name="Stuckert A."/>
        </authorList>
    </citation>
    <scope>NUCLEOTIDE SEQUENCE</scope>
</reference>
<evidence type="ECO:0000256" key="4">
    <source>
        <dbReference type="ARBA" id="ARBA00022771"/>
    </source>
</evidence>
<dbReference type="InterPro" id="IPR036051">
    <property type="entry name" value="KRAB_dom_sf"/>
</dbReference>
<dbReference type="PROSITE" id="PS50157">
    <property type="entry name" value="ZINC_FINGER_C2H2_2"/>
    <property type="match status" value="4"/>
</dbReference>
<dbReference type="PANTHER" id="PTHR24381">
    <property type="entry name" value="ZINC FINGER PROTEIN"/>
    <property type="match status" value="1"/>
</dbReference>
<evidence type="ECO:0000259" key="10">
    <source>
        <dbReference type="PROSITE" id="PS50157"/>
    </source>
</evidence>
<feature type="compositionally biased region" description="Low complexity" evidence="9">
    <location>
        <begin position="182"/>
        <end position="191"/>
    </location>
</feature>
<evidence type="ECO:0000256" key="2">
    <source>
        <dbReference type="ARBA" id="ARBA00022723"/>
    </source>
</evidence>
<gene>
    <name evidence="12" type="ORF">RIMI_LOCUS12351300</name>
</gene>
<comment type="caution">
    <text evidence="12">The sequence shown here is derived from an EMBL/GenBank/DDBJ whole genome shotgun (WGS) entry which is preliminary data.</text>
</comment>
<evidence type="ECO:0000256" key="8">
    <source>
        <dbReference type="PROSITE-ProRule" id="PRU00042"/>
    </source>
</evidence>
<feature type="domain" description="C2H2-type" evidence="10">
    <location>
        <begin position="296"/>
        <end position="323"/>
    </location>
</feature>
<keyword evidence="4 8" id="KW-0863">Zinc-finger</keyword>
<dbReference type="SUPFAM" id="SSF109640">
    <property type="entry name" value="KRAB domain (Kruppel-associated box)"/>
    <property type="match status" value="1"/>
</dbReference>
<keyword evidence="2" id="KW-0479">Metal-binding</keyword>
<dbReference type="Proteomes" id="UP001176940">
    <property type="component" value="Unassembled WGS sequence"/>
</dbReference>
<evidence type="ECO:0000256" key="3">
    <source>
        <dbReference type="ARBA" id="ARBA00022737"/>
    </source>
</evidence>
<feature type="domain" description="KRAB" evidence="11">
    <location>
        <begin position="27"/>
        <end position="99"/>
    </location>
</feature>
<keyword evidence="7" id="KW-0539">Nucleus</keyword>
<dbReference type="InterPro" id="IPR013087">
    <property type="entry name" value="Znf_C2H2_type"/>
</dbReference>
<evidence type="ECO:0000256" key="9">
    <source>
        <dbReference type="SAM" id="MobiDB-lite"/>
    </source>
</evidence>
<feature type="compositionally biased region" description="Polar residues" evidence="9">
    <location>
        <begin position="152"/>
        <end position="177"/>
    </location>
</feature>
<dbReference type="SMART" id="SM00355">
    <property type="entry name" value="ZnF_C2H2"/>
    <property type="match status" value="4"/>
</dbReference>
<dbReference type="PROSITE" id="PS00028">
    <property type="entry name" value="ZINC_FINGER_C2H2_1"/>
    <property type="match status" value="4"/>
</dbReference>
<feature type="domain" description="C2H2-type" evidence="10">
    <location>
        <begin position="352"/>
        <end position="379"/>
    </location>
</feature>
<evidence type="ECO:0000313" key="13">
    <source>
        <dbReference type="Proteomes" id="UP001176940"/>
    </source>
</evidence>
<evidence type="ECO:0000256" key="1">
    <source>
        <dbReference type="ARBA" id="ARBA00004123"/>
    </source>
</evidence>
<dbReference type="CDD" id="cd07765">
    <property type="entry name" value="KRAB_A-box"/>
    <property type="match status" value="1"/>
</dbReference>
<evidence type="ECO:0000256" key="6">
    <source>
        <dbReference type="ARBA" id="ARBA00023125"/>
    </source>
</evidence>
<feature type="region of interest" description="Disordered" evidence="9">
    <location>
        <begin position="152"/>
        <end position="191"/>
    </location>
</feature>
<dbReference type="Pfam" id="PF01352">
    <property type="entry name" value="KRAB"/>
    <property type="match status" value="1"/>
</dbReference>